<dbReference type="AlphaFoldDB" id="A0A264W280"/>
<keyword evidence="7" id="KW-1185">Reference proteome</keyword>
<dbReference type="PANTHER" id="PTHR11717">
    <property type="entry name" value="LOW MOLECULAR WEIGHT PROTEIN TYROSINE PHOSPHATASE"/>
    <property type="match status" value="1"/>
</dbReference>
<dbReference type="InterPro" id="IPR050438">
    <property type="entry name" value="LMW_PTPase"/>
</dbReference>
<evidence type="ECO:0000256" key="4">
    <source>
        <dbReference type="PIRSR" id="PIRSR617867-1"/>
    </source>
</evidence>
<evidence type="ECO:0000313" key="7">
    <source>
        <dbReference type="Proteomes" id="UP000217065"/>
    </source>
</evidence>
<dbReference type="CDD" id="cd16344">
    <property type="entry name" value="LMWPAP"/>
    <property type="match status" value="1"/>
</dbReference>
<dbReference type="OrthoDB" id="9784339at2"/>
<comment type="similarity">
    <text evidence="1">Belongs to the low molecular weight phosphotyrosine protein phosphatase family.</text>
</comment>
<dbReference type="InterPro" id="IPR036196">
    <property type="entry name" value="Ptyr_pPase_sf"/>
</dbReference>
<reference evidence="6 7" key="1">
    <citation type="submission" date="2017-07" db="EMBL/GenBank/DDBJ databases">
        <title>Tetzosporium hominis gen.nov. sp.nov.</title>
        <authorList>
            <person name="Tetz G."/>
            <person name="Tetz V."/>
        </authorList>
    </citation>
    <scope>NUCLEOTIDE SEQUENCE [LARGE SCALE GENOMIC DNA]</scope>
    <source>
        <strain evidence="6 7">VT-49</strain>
    </source>
</reference>
<dbReference type="PRINTS" id="PR00719">
    <property type="entry name" value="LMWPTPASE"/>
</dbReference>
<dbReference type="Proteomes" id="UP000217065">
    <property type="component" value="Unassembled WGS sequence"/>
</dbReference>
<evidence type="ECO:0000256" key="2">
    <source>
        <dbReference type="ARBA" id="ARBA00022801"/>
    </source>
</evidence>
<protein>
    <submittedName>
        <fullName evidence="6">Low molecular weight phosphatase family protein</fullName>
    </submittedName>
</protein>
<comment type="caution">
    <text evidence="6">The sequence shown here is derived from an EMBL/GenBank/DDBJ whole genome shotgun (WGS) entry which is preliminary data.</text>
</comment>
<keyword evidence="3" id="KW-0904">Protein phosphatase</keyword>
<evidence type="ECO:0000256" key="3">
    <source>
        <dbReference type="ARBA" id="ARBA00022912"/>
    </source>
</evidence>
<feature type="active site" description="Proton donor" evidence="4">
    <location>
        <position position="114"/>
    </location>
</feature>
<dbReference type="InterPro" id="IPR023485">
    <property type="entry name" value="Ptyr_pPase"/>
</dbReference>
<dbReference type="RefSeq" id="WP_094943618.1">
    <property type="nucleotide sequence ID" value="NZ_NOKQ01000220.1"/>
</dbReference>
<dbReference type="PANTHER" id="PTHR11717:SF31">
    <property type="entry name" value="LOW MOLECULAR WEIGHT PROTEIN-TYROSINE-PHOSPHATASE ETP-RELATED"/>
    <property type="match status" value="1"/>
</dbReference>
<dbReference type="SMART" id="SM00226">
    <property type="entry name" value="LMWPc"/>
    <property type="match status" value="1"/>
</dbReference>
<dbReference type="InterPro" id="IPR017867">
    <property type="entry name" value="Tyr_phospatase_low_mol_wt"/>
</dbReference>
<dbReference type="Pfam" id="PF01451">
    <property type="entry name" value="LMWPc"/>
    <property type="match status" value="1"/>
</dbReference>
<evidence type="ECO:0000259" key="5">
    <source>
        <dbReference type="SMART" id="SM00226"/>
    </source>
</evidence>
<accession>A0A264W280</accession>
<proteinExistence type="inferred from homology"/>
<evidence type="ECO:0000256" key="1">
    <source>
        <dbReference type="ARBA" id="ARBA00011063"/>
    </source>
</evidence>
<evidence type="ECO:0000313" key="6">
    <source>
        <dbReference type="EMBL" id="OZS77698.1"/>
    </source>
</evidence>
<sequence length="143" mass="16070">MKILFVCTGNTCRSPMAAAIWKQVEGVEIQSAGVYASFGSEMSLHAQRALSEKGIDADHVSQPVTRELLEWADLVLTMTTSHKQALLQAFPDHATKVYTYAEYAQPEQPFEIADPFGGTLQDYQFTLYQLEQLKDNLLNRLNK</sequence>
<dbReference type="Gene3D" id="3.40.50.2300">
    <property type="match status" value="1"/>
</dbReference>
<feature type="active site" description="Nucleophile" evidence="4">
    <location>
        <position position="13"/>
    </location>
</feature>
<keyword evidence="2" id="KW-0378">Hydrolase</keyword>
<dbReference type="GO" id="GO:0004725">
    <property type="term" value="F:protein tyrosine phosphatase activity"/>
    <property type="evidence" value="ECO:0007669"/>
    <property type="project" value="InterPro"/>
</dbReference>
<name>A0A264W280_9BACL</name>
<dbReference type="SUPFAM" id="SSF52788">
    <property type="entry name" value="Phosphotyrosine protein phosphatases I"/>
    <property type="match status" value="1"/>
</dbReference>
<gene>
    <name evidence="6" type="ORF">CF394_10840</name>
</gene>
<feature type="domain" description="Phosphotyrosine protein phosphatase I" evidence="5">
    <location>
        <begin position="1"/>
        <end position="140"/>
    </location>
</feature>
<dbReference type="EMBL" id="NOKQ01000220">
    <property type="protein sequence ID" value="OZS77698.1"/>
    <property type="molecule type" value="Genomic_DNA"/>
</dbReference>
<feature type="active site" description="Nucleophile" evidence="4">
    <location>
        <position position="7"/>
    </location>
</feature>
<organism evidence="6 7">
    <name type="scientific">Tetzosporium hominis</name>
    <dbReference type="NCBI Taxonomy" id="2020506"/>
    <lineage>
        <taxon>Bacteria</taxon>
        <taxon>Bacillati</taxon>
        <taxon>Bacillota</taxon>
        <taxon>Bacilli</taxon>
        <taxon>Bacillales</taxon>
        <taxon>Caryophanaceae</taxon>
        <taxon>Tetzosporium</taxon>
    </lineage>
</organism>